<feature type="region of interest" description="Disordered" evidence="6">
    <location>
        <begin position="4007"/>
        <end position="4046"/>
    </location>
</feature>
<dbReference type="SUPFAM" id="SSF49785">
    <property type="entry name" value="Galactose-binding domain-like"/>
    <property type="match status" value="5"/>
</dbReference>
<dbReference type="PROSITE" id="PS00021">
    <property type="entry name" value="KRINGLE_1"/>
    <property type="match status" value="4"/>
</dbReference>
<name>A0A9J7MP47_BRAFL</name>
<dbReference type="GeneID" id="118414482"/>
<reference evidence="9" key="1">
    <citation type="journal article" date="2020" name="Nat. Ecol. Evol.">
        <title>Deeply conserved synteny resolves early events in vertebrate evolution.</title>
        <authorList>
            <person name="Simakov O."/>
            <person name="Marletaz F."/>
            <person name="Yue J.X."/>
            <person name="O'Connell B."/>
            <person name="Jenkins J."/>
            <person name="Brandt A."/>
            <person name="Calef R."/>
            <person name="Tung C.H."/>
            <person name="Huang T.K."/>
            <person name="Schmutz J."/>
            <person name="Satoh N."/>
            <person name="Yu J.K."/>
            <person name="Putnam N.H."/>
            <person name="Green R.E."/>
            <person name="Rokhsar D.S."/>
        </authorList>
    </citation>
    <scope>NUCLEOTIDE SEQUENCE [LARGE SCALE GENOMIC DNA]</scope>
    <source>
        <strain evidence="9">S238N-H82</strain>
    </source>
</reference>
<dbReference type="InterPro" id="IPR008979">
    <property type="entry name" value="Galactose-bd-like_sf"/>
</dbReference>
<dbReference type="KEGG" id="bfo:118414482"/>
<dbReference type="InterPro" id="IPR038178">
    <property type="entry name" value="Kringle_sf"/>
</dbReference>
<accession>A0A9J7MP47</accession>
<comment type="caution">
    <text evidence="5">Lacks conserved residue(s) required for the propagation of feature annotation.</text>
</comment>
<feature type="domain" description="F5/8 type C" evidence="7">
    <location>
        <begin position="3176"/>
        <end position="3334"/>
    </location>
</feature>
<feature type="domain" description="Kringle" evidence="8">
    <location>
        <begin position="1921"/>
        <end position="2000"/>
    </location>
</feature>
<evidence type="ECO:0000259" key="7">
    <source>
        <dbReference type="PROSITE" id="PS50022"/>
    </source>
</evidence>
<dbReference type="InterPro" id="IPR000001">
    <property type="entry name" value="Kringle"/>
</dbReference>
<dbReference type="RefSeq" id="XP_035674436.1">
    <property type="nucleotide sequence ID" value="XM_035818543.1"/>
</dbReference>
<dbReference type="PROSITE" id="PS50022">
    <property type="entry name" value="FA58C_3"/>
    <property type="match status" value="4"/>
</dbReference>
<dbReference type="Gene3D" id="2.40.20.10">
    <property type="entry name" value="Plasminogen Kringle 4"/>
    <property type="match status" value="4"/>
</dbReference>
<evidence type="ECO:0000256" key="4">
    <source>
        <dbReference type="ARBA" id="ARBA00023157"/>
    </source>
</evidence>
<evidence type="ECO:0000256" key="3">
    <source>
        <dbReference type="ARBA" id="ARBA00022837"/>
    </source>
</evidence>
<dbReference type="Pfam" id="PF00754">
    <property type="entry name" value="F5_F8_type_C"/>
    <property type="match status" value="3"/>
</dbReference>
<dbReference type="Pfam" id="PF22633">
    <property type="entry name" value="F5_F8_type_C_2"/>
    <property type="match status" value="2"/>
</dbReference>
<protein>
    <submittedName>
        <fullName evidence="10">Uncharacterized protein LOC118414482 isoform X1</fullName>
    </submittedName>
</protein>
<sequence>MSTFLAFLPDAPITLPDGFVPKPYFSIGCWKDTGNRAIPTLEGKDARLDGGYTARADAIEKCYQVAKSRGYRAFAVQNGGWCAGSANALSTYKKYGPYSTCKTDGEGGAWGNEVYLISDMFMAKKEGGEVAKVQTPKYISLGCWKDTGNRAIATLEGTDARLDGSYPARADAIEKCYQVAKSRGFSVFAVQNGGECFGSATALGTYKKYGPSSSCKTDGEGGAWGNEVYLIKTGAPMDLPKGYVPKPYISLGCWRDSGSRAIPTLEGKDKLLDGSYTTRAGAIDKCYQVAKSRGYRIFAVQNGGWCAGSADAYRTYKKYGPYTTCGKDGEGGAWGNEVYLISDVVRANKAEKCQEENGVSYRGTVSVTRSGKTCQHWTSQTPQKHDSTPDKHPLSGLDGNYCRNPVGARQGVWCYTTDPSTPWEECAVPVCAGPEYISLGCWKDTGNRAIAELEKTDERLDGTYTARENAIEKCYQVAKSRGFFIFAVQNGGWCAGAGTGSALVNYRKYGPSASCKKDGEGGPWANEVYLITGATKIVPQGFVPKPYFSIGCWKDTGNRAIPTLEGKDARLDGSYTARANAIEKCYQVAKSLGYRAFAVQNGGWCAGSATAHKTYKKYGPYSTCQHDGEGGPWGNEVYLISGMFIPNKGDGEVAKIQGPKYLRLGCWKDSSNRAITTLEKTDERLDGSYTTRADAIEKCYQVAKSRGFSVFAVQNGGECFGSATALGTYKKYGPSSSCKADGEGGAWANEVYLMKTGAPIALPKGYVPKPYISIGCWRDSGSRAIPTLEGKDKLLDGSYTTRAGAIDKCYQVAKSRGYRIFAVQNGGWCAGSADAYRTYKKYGPYTTCGKDGEGGAWGNEVYLISDVVRANKAEKCQEENGVSYRGTVSVTRSGKTCQHWASQTPQKHDSTPDKHPLSGLDGNYCRNPVGARQGVWCYTTDPSTPWEECAVPVCAGPEYISLGCWKDTGNRAIAELEKTDERLDGTYTARENAIEKCYQVAKSRGFFIFAVQNGGWCAGAGTGSALVNYRKYGPSASCKKDGEGGPWANEVYLITGATKIVPQGFVPKPYFSIGCWRDNSNRAIPTLEGKDARLDGSYAARADAIEKCYQVAKSLGYRAFAVQHGGWCAGSATAHKTYNKYGPYSTCQHDGEGGPWGNEVYLISGMFIPNKGGGEVAKIQGPKYLRLGCWKDSSNRAITTLEKTDERLDGTYTARADAIEKCYQVAKSRGFPVFAVQNGGECFGSATALGTYKKYGPSSSCQKDGEGGGWANEVYLIKTGAPIALPKGYVPKPYISIGCWRDSGSRAIPTLEGKDKLLDGSYTTRAGAIDKCYQVAKSRGYRIFAVQNGGWCAGSADAYRTYKKYGPYTTCGKDGEGGAWGNEVYLISDVVRANKAEKCQEENGVSYRGTVSVTRSGKTCQHWASQTPQKHDSTPDKHPLSGLDGNYCRNPGGARQGVWCYTTDPSTPWEECAVPVCAGPEYISLGCWKDTGNRAIAELEKTDERLDGTYTARENAIEKCYQVAKSRGFFIFAVQNGGWCAGAGTGSALVNYRKYGPSASCKKDGEGGPWANEVYLITGATKIVPQGFVPKPYFSIGCWKDTGNRAIPTLEGKDARLDGSYTARANAIEKCYQVAKSLGYRAFAVQHGGWCAGSATAHKTYNKYGPYSTCQHDGEGGPWGNEVYLISGMFIPNKGGGEVAKIQGPKYLTLGCWKDSSNRAISTLEKTDERLDGSYTARADAIEKCYQVAKSRGFSVFAVQNGGECFGSATALGTYKKYGPSSSCQKDGEGGGWANEVYLMKTGEPIALPKGYVPKPYISIGCWRDSGSRAIPTLEGKDKLLDGSYTTRAGAIDKCYQVAKSRGYRIFAVQNGGWCAGSADAYRTYKKYGPYTTCGKDGEGGAWGNEVYLISDVVRANKAEKCQEENGVSYRGTVSVTRSGKTCQHWASQTPQKHDSTPDKHPLSGLDGNYCRNPVGARQGVWCYTTDPSTPWEECAVPVCAGPEYISLGCWKDTGNRAIAELEKTDERLDGTYTARENAIEKCYQVAKSRGFFIFAVQNGGQCFGSGSTNALVSYRRYGPSASCKKDGEGGSWANEVYLITGALKTLPPGFVPKPYFSIGCWKDTGNRAIPTLEGKDARLDGSYTARANAIEKCYQVAKSRGFQVFAVQHGGWCAGSANALSTYKKYGPYTTCKEDGEGGAWGNEVYLISDLLGGSGFSSGGFRGGPATWLRRDPSWVVSSAGTPWKNGGVTYDAAKALDGSTGTYWNPQETSQNYNNWYIVLDLKAPYTLSQIAINNFGDTTHDVKAFKLQKSQSGAPNSWEDVTSVSTVQGGTNRRQEFGGFQGTARYWRFVVTQTHSGYQPYLVEVDFSGRPEGSVGGEGGSPWGGFGGGRDGWWLRRDPSWVVSSAGTPWKNGGVTYDAAKALDGKAGTYWNPQETERNSNNWYIVLDFKKPYTLSGISMNNFGDTTHDVQAFKLQKSQSGKPYKWEDVTSVSNVQAGVRRRQEFGGFQGTARYWRFVVTQTHSGYQPYLVGVDFYGSRAGGEVGKVQGPKYISLGCWKDTGNRAIATLEGADARLDGSYTARADAIEKCYQVAKSRGYSVFAVQNGGWCAGSANALSTYRKYGRSAACGKDGEGGGWANEVYLITGAPITLPAGYVPKPYFSIGCWKDTGNRAIPTLEGKDARLDGSYTARANAIEKCYQVAKSLGYRAFAVQNGGWCAGSANALSTYKKYGPYTTCKEDGEGGAWGNEVYLISGLLGGSGFSSGGFSSGGFSSGGFSSGGVGGGPAGWLRRDPSWVVSSAGTPWKNGGVTYDAAKALDGSTGTYWNPGETSRNYNNWYIVLDLKAPYTLSQIAINNFGDTTHDVKAFKLQKSQSGAQNSWEDVKSVGTVQGGTNRRQEFGGFQGTARYWRFVVTQTHSGWQPYLVEVDFYGSRAGGEGGKVQGPKYISLGCWKDTGNRAIATLEGADARLDGSYTARADAIEKCYQVAKSRGYSVFAVQNGGWCAGSANALSTYRKYGRSAACGKDGEGGGWANEVYLITGAPITLPAGYVPKPYFSIGCWKDTGNRAIPTLEGKDARLDGSYTARADAIEKCYQVAKSLGYRAFAVQNGGWCAGSANALSTYKKYGPYTTCKGDGEGGAWGNEVYLISGLLGGSGFSSGGFSSGGFSSGGFSSGGVGGGPATWLRRDPSWVVSSAGTPLKNGGVTYDAAKVLDGSTGTYWNPQETSRNYNNWYIVLDLKAPYTLSQIAINNFGDTTHDVKAFKLQKSQSGAQNSWEDVTSVGTVQGGTNRRQEFGGFQGTARYWRFVVTQTHSGWQPYLVEVDFYGSRAGGEVGKVQGPKYISLGCWKDTGNRAIATLEGADARLDGSYTARADAIEKCYQVAKSRGYSVFAVQNGGWCAGSANALSTYRKYGRSAACGKDGEGGGWANEVYLITGAPITLPKGYVPKPYFSIGCWKDTGNRAIPTLEGKDARLDGSYTARANAIEKCYQVAKSLGYRAFAVQNGGWCAGSANALSTYKKYGPYTTCKGDGEGGAWGNEVYLISGLLGGSGYSSGGFSSGGVGGGPGGGFSGGGIGGGSAIGTTNIALNRPAAQSSDVYGGTAGRAVDGNDNPQWAGGSCTHTANGPNPWWRVDLGSSQAVGRVVVTNRKDCCSDRLEGFTVYVGDSPEVLSNPTCGGPQSVAGRGTITVSCGGLRGRYVGIALKGAQRTLTLCEVKVFGGGEVGKVQGPKYISLGCWKDTGNRAIATLEGADARLDGSYTARADAIEKCYQVAKSRGYSVFAVQNGGWCAGSANALSTYRKYGRSSACGKDGEGGGWANEVYLITGAPITLPAGYVPKPYFSIGCWKDTGNRAIPTLEGKDARLDGSYTARANAIEKCYQVAKSLGYRAFAVQNGGWCAGSANALSTYKKYGPYTTCKGDGEGGAWGNEVYLISGLLGGSGFSSGGFSSGGVVRRTRRRLFRRRHWRRIRRTTVEQGRYHVGTCGRRPEVRLHRTVRSLGRHGSRADQVPNRELRERGRDGVGLGSCGGSPDADQRGRWNRLGGQLRAQHLDKDRNQLLEPEGDGLAADCGRPEGGQLWRQE</sequence>
<dbReference type="CDD" id="cd00108">
    <property type="entry name" value="KR"/>
    <property type="match status" value="4"/>
</dbReference>
<dbReference type="InterPro" id="IPR000421">
    <property type="entry name" value="FA58C"/>
</dbReference>
<feature type="region of interest" description="Disordered" evidence="6">
    <location>
        <begin position="4058"/>
        <end position="4090"/>
    </location>
</feature>
<dbReference type="FunFam" id="2.60.120.260:FF:000266">
    <property type="entry name" value="Uncharacterized protein"/>
    <property type="match status" value="4"/>
</dbReference>
<keyword evidence="1 5" id="KW-0420">Kringle</keyword>
<evidence type="ECO:0000259" key="8">
    <source>
        <dbReference type="PROSITE" id="PS50070"/>
    </source>
</evidence>
<proteinExistence type="predicted"/>
<keyword evidence="3" id="KW-0106">Calcium</keyword>
<feature type="domain" description="F5/8 type C" evidence="7">
    <location>
        <begin position="2780"/>
        <end position="2938"/>
    </location>
</feature>
<gene>
    <name evidence="10" type="primary">LOC118414482</name>
</gene>
<dbReference type="Proteomes" id="UP000001554">
    <property type="component" value="Chromosome 4"/>
</dbReference>
<evidence type="ECO:0000256" key="5">
    <source>
        <dbReference type="PROSITE-ProRule" id="PRU00121"/>
    </source>
</evidence>
<keyword evidence="9" id="KW-1185">Reference proteome</keyword>
<dbReference type="Pfam" id="PF00051">
    <property type="entry name" value="Kringle"/>
    <property type="match status" value="4"/>
</dbReference>
<feature type="domain" description="Kringle" evidence="8">
    <location>
        <begin position="352"/>
        <end position="431"/>
    </location>
</feature>
<reference evidence="10" key="2">
    <citation type="submission" date="2025-08" db="UniProtKB">
        <authorList>
            <consortium name="RefSeq"/>
        </authorList>
    </citation>
    <scope>IDENTIFICATION</scope>
    <source>
        <strain evidence="10">S238N-H82</strain>
        <tissue evidence="10">Testes</tissue>
    </source>
</reference>
<evidence type="ECO:0000313" key="9">
    <source>
        <dbReference type="Proteomes" id="UP000001554"/>
    </source>
</evidence>
<dbReference type="SMART" id="SM00130">
    <property type="entry name" value="KR"/>
    <property type="match status" value="4"/>
</dbReference>
<feature type="compositionally biased region" description="Basic and acidic residues" evidence="6">
    <location>
        <begin position="4018"/>
        <end position="4028"/>
    </location>
</feature>
<dbReference type="PRINTS" id="PR00018">
    <property type="entry name" value="KRINGLE"/>
</dbReference>
<dbReference type="InterPro" id="IPR006585">
    <property type="entry name" value="FTP1"/>
</dbReference>
<dbReference type="SUPFAM" id="SSF57440">
    <property type="entry name" value="Kringle-like"/>
    <property type="match status" value="4"/>
</dbReference>
<feature type="domain" description="Kringle" evidence="8">
    <location>
        <begin position="875"/>
        <end position="954"/>
    </location>
</feature>
<dbReference type="SMART" id="SM00607">
    <property type="entry name" value="FTP"/>
    <property type="match status" value="1"/>
</dbReference>
<dbReference type="InterPro" id="IPR018056">
    <property type="entry name" value="Kringle_CS"/>
</dbReference>
<evidence type="ECO:0000256" key="1">
    <source>
        <dbReference type="ARBA" id="ARBA00022572"/>
    </source>
</evidence>
<organism evidence="9 10">
    <name type="scientific">Branchiostoma floridae</name>
    <name type="common">Florida lancelet</name>
    <name type="synonym">Amphioxus</name>
    <dbReference type="NCBI Taxonomy" id="7739"/>
    <lineage>
        <taxon>Eukaryota</taxon>
        <taxon>Metazoa</taxon>
        <taxon>Chordata</taxon>
        <taxon>Cephalochordata</taxon>
        <taxon>Leptocardii</taxon>
        <taxon>Amphioxiformes</taxon>
        <taxon>Branchiostomatidae</taxon>
        <taxon>Branchiostoma</taxon>
    </lineage>
</organism>
<feature type="domain" description="Kringle" evidence="8">
    <location>
        <begin position="1398"/>
        <end position="1477"/>
    </location>
</feature>
<evidence type="ECO:0000256" key="6">
    <source>
        <dbReference type="SAM" id="MobiDB-lite"/>
    </source>
</evidence>
<feature type="domain" description="F5/8 type C" evidence="7">
    <location>
        <begin position="2383"/>
        <end position="2542"/>
    </location>
</feature>
<dbReference type="Gene3D" id="2.60.120.260">
    <property type="entry name" value="Galactose-binding domain-like"/>
    <property type="match status" value="5"/>
</dbReference>
<feature type="domain" description="F5/8 type C" evidence="7">
    <location>
        <begin position="2216"/>
        <end position="2374"/>
    </location>
</feature>
<dbReference type="PROSITE" id="PS50070">
    <property type="entry name" value="KRINGLE_2"/>
    <property type="match status" value="4"/>
</dbReference>
<dbReference type="InterPro" id="IPR013806">
    <property type="entry name" value="Kringle-like"/>
</dbReference>
<dbReference type="PANTHER" id="PTHR47635">
    <property type="entry name" value="CUB DOMAIN-CONTAINING PROTEIN"/>
    <property type="match status" value="1"/>
</dbReference>
<evidence type="ECO:0000313" key="10">
    <source>
        <dbReference type="RefSeq" id="XP_035674436.1"/>
    </source>
</evidence>
<dbReference type="PANTHER" id="PTHR47635:SF2">
    <property type="entry name" value="LAMG-LIKE JELLYROLL FOLD DOMAIN-CONTAINING PROTEIN"/>
    <property type="match status" value="1"/>
</dbReference>
<dbReference type="OrthoDB" id="406838at2759"/>
<keyword evidence="2" id="KW-0479">Metal-binding</keyword>
<keyword evidence="4" id="KW-1015">Disulfide bond</keyword>
<dbReference type="GO" id="GO:0046872">
    <property type="term" value="F:metal ion binding"/>
    <property type="evidence" value="ECO:0007669"/>
    <property type="project" value="UniProtKB-KW"/>
</dbReference>
<evidence type="ECO:0000256" key="2">
    <source>
        <dbReference type="ARBA" id="ARBA00022723"/>
    </source>
</evidence>
<dbReference type="OMA" id="NGCEKTQ"/>
<feature type="region of interest" description="Disordered" evidence="6">
    <location>
        <begin position="3606"/>
        <end position="3630"/>
    </location>
</feature>